<keyword evidence="5" id="KW-1185">Reference proteome</keyword>
<dbReference type="PROSITE" id="PS50005">
    <property type="entry name" value="TPR"/>
    <property type="match status" value="1"/>
</dbReference>
<dbReference type="Pfam" id="PF13181">
    <property type="entry name" value="TPR_8"/>
    <property type="match status" value="1"/>
</dbReference>
<dbReference type="Proteomes" id="UP000001661">
    <property type="component" value="Chromosome"/>
</dbReference>
<dbReference type="InterPro" id="IPR011990">
    <property type="entry name" value="TPR-like_helical_dom_sf"/>
</dbReference>
<feature type="compositionally biased region" description="Basic residues" evidence="2">
    <location>
        <begin position="373"/>
        <end position="383"/>
    </location>
</feature>
<dbReference type="SUPFAM" id="SSF109998">
    <property type="entry name" value="Triger factor/SurA peptide-binding domain-like"/>
    <property type="match status" value="1"/>
</dbReference>
<evidence type="ECO:0000256" key="3">
    <source>
        <dbReference type="SAM" id="Phobius"/>
    </source>
</evidence>
<feature type="repeat" description="TPR" evidence="1">
    <location>
        <begin position="273"/>
        <end position="306"/>
    </location>
</feature>
<dbReference type="AlphaFoldDB" id="D9QVK2"/>
<sequence>MIFDNLRNNSRILIYIVIIAFVGGGVLVGLSGYFNGSNSNAQSQNQTAHAQQQNIAVVNDKPIRYQDFQRGLQRFQQQSQRPIGNSQVLALKNRVLQQMIDQELLLQKAKEENITVNISDQEVETQLDNWIKNTGRSRKEIENLLSDRGSSIAQVKKQLKEGMHKQKLINRMVQQAQDGVEVTEKELKDAYEKSTEKEAAGEEFTKIKPKLRKKLKQQKKKQAISQMVNNYREEADIEINSVEIKAYRAAQNENYDEAVAGYKNALDQGNKEAYIYSGLAQVYQQQDKTDKAIETYKKAIEKSPKDSQMKLALGNLYQQAGKEDKAVKQLDKVAESAGNNLLLHYRLQSLYKKMGYEEKAKAEMEKVKELQKKAAKKQKALQKKAKEQQKESEEQESKEEENNK</sequence>
<protein>
    <submittedName>
        <fullName evidence="4">TPR repeat-containing protein</fullName>
    </submittedName>
</protein>
<evidence type="ECO:0000256" key="2">
    <source>
        <dbReference type="SAM" id="MobiDB-lite"/>
    </source>
</evidence>
<proteinExistence type="predicted"/>
<dbReference type="InterPro" id="IPR027304">
    <property type="entry name" value="Trigger_fact/SurA_dom_sf"/>
</dbReference>
<dbReference type="SMART" id="SM00028">
    <property type="entry name" value="TPR"/>
    <property type="match status" value="2"/>
</dbReference>
<dbReference type="HOGENOM" id="CLU_645243_0_0_9"/>
<dbReference type="InterPro" id="IPR019734">
    <property type="entry name" value="TPR_rpt"/>
</dbReference>
<dbReference type="Gene3D" id="1.25.40.10">
    <property type="entry name" value="Tetratricopeptide repeat domain"/>
    <property type="match status" value="2"/>
</dbReference>
<dbReference type="PANTHER" id="PTHR47245">
    <property type="entry name" value="PEPTIDYLPROLYL ISOMERASE"/>
    <property type="match status" value="1"/>
</dbReference>
<keyword evidence="3" id="KW-0812">Transmembrane</keyword>
<feature type="compositionally biased region" description="Acidic residues" evidence="2">
    <location>
        <begin position="393"/>
        <end position="404"/>
    </location>
</feature>
<keyword evidence="3" id="KW-0472">Membrane</keyword>
<dbReference type="SUPFAM" id="SSF48452">
    <property type="entry name" value="TPR-like"/>
    <property type="match status" value="1"/>
</dbReference>
<gene>
    <name evidence="4" type="ordered locus">Acear_0721</name>
</gene>
<dbReference type="InterPro" id="IPR050245">
    <property type="entry name" value="PrsA_foldase"/>
</dbReference>
<dbReference type="STRING" id="574087.Acear_0721"/>
<feature type="transmembrane region" description="Helical" evidence="3">
    <location>
        <begin position="12"/>
        <end position="34"/>
    </location>
</feature>
<dbReference type="Gene3D" id="1.10.4030.10">
    <property type="entry name" value="Porin chaperone SurA, peptide-binding domain"/>
    <property type="match status" value="1"/>
</dbReference>
<evidence type="ECO:0000313" key="4">
    <source>
        <dbReference type="EMBL" id="ADL12261.1"/>
    </source>
</evidence>
<dbReference type="RefSeq" id="WP_013277707.1">
    <property type="nucleotide sequence ID" value="NC_014378.1"/>
</dbReference>
<feature type="region of interest" description="Disordered" evidence="2">
    <location>
        <begin position="371"/>
        <end position="404"/>
    </location>
</feature>
<keyword evidence="1" id="KW-0802">TPR repeat</keyword>
<evidence type="ECO:0000256" key="1">
    <source>
        <dbReference type="PROSITE-ProRule" id="PRU00339"/>
    </source>
</evidence>
<name>D9QVK2_ACEAZ</name>
<reference evidence="4 5" key="1">
    <citation type="journal article" date="2010" name="Stand. Genomic Sci.">
        <title>Complete genome sequence of Acetohalobium arabaticum type strain (Z-7288).</title>
        <authorList>
            <person name="Sikorski J."/>
            <person name="Lapidus A."/>
            <person name="Chertkov O."/>
            <person name="Lucas S."/>
            <person name="Copeland A."/>
            <person name="Glavina Del Rio T."/>
            <person name="Nolan M."/>
            <person name="Tice H."/>
            <person name="Cheng J.F."/>
            <person name="Han C."/>
            <person name="Brambilla E."/>
            <person name="Pitluck S."/>
            <person name="Liolios K."/>
            <person name="Ivanova N."/>
            <person name="Mavromatis K."/>
            <person name="Mikhailova N."/>
            <person name="Pati A."/>
            <person name="Bruce D."/>
            <person name="Detter C."/>
            <person name="Tapia R."/>
            <person name="Goodwin L."/>
            <person name="Chen A."/>
            <person name="Palaniappan K."/>
            <person name="Land M."/>
            <person name="Hauser L."/>
            <person name="Chang Y.J."/>
            <person name="Jeffries C.D."/>
            <person name="Rohde M."/>
            <person name="Goker M."/>
            <person name="Spring S."/>
            <person name="Woyke T."/>
            <person name="Bristow J."/>
            <person name="Eisen J.A."/>
            <person name="Markowitz V."/>
            <person name="Hugenholtz P."/>
            <person name="Kyrpides N.C."/>
            <person name="Klenk H.P."/>
        </authorList>
    </citation>
    <scope>NUCLEOTIDE SEQUENCE [LARGE SCALE GENOMIC DNA]</scope>
    <source>
        <strain evidence="5">ATCC 49924 / DSM 5501 / Z-7288</strain>
    </source>
</reference>
<accession>D9QVK2</accession>
<dbReference type="Pfam" id="PF13624">
    <property type="entry name" value="SurA_N_3"/>
    <property type="match status" value="1"/>
</dbReference>
<dbReference type="EMBL" id="CP002105">
    <property type="protein sequence ID" value="ADL12261.1"/>
    <property type="molecule type" value="Genomic_DNA"/>
</dbReference>
<dbReference type="KEGG" id="aar:Acear_0721"/>
<organism evidence="4 5">
    <name type="scientific">Acetohalobium arabaticum (strain ATCC 49924 / DSM 5501 / Z-7288)</name>
    <dbReference type="NCBI Taxonomy" id="574087"/>
    <lineage>
        <taxon>Bacteria</taxon>
        <taxon>Bacillati</taxon>
        <taxon>Bacillota</taxon>
        <taxon>Clostridia</taxon>
        <taxon>Halanaerobiales</taxon>
        <taxon>Halobacteroidaceae</taxon>
        <taxon>Acetohalobium</taxon>
    </lineage>
</organism>
<dbReference type="Pfam" id="PF14559">
    <property type="entry name" value="TPR_19"/>
    <property type="match status" value="1"/>
</dbReference>
<dbReference type="PANTHER" id="PTHR47245:SF2">
    <property type="entry name" value="PEPTIDYL-PROLYL CIS-TRANS ISOMERASE HP_0175-RELATED"/>
    <property type="match status" value="1"/>
</dbReference>
<dbReference type="PROSITE" id="PS50293">
    <property type="entry name" value="TPR_REGION"/>
    <property type="match status" value="1"/>
</dbReference>
<dbReference type="OrthoDB" id="14196at2"/>
<keyword evidence="3" id="KW-1133">Transmembrane helix</keyword>
<dbReference type="eggNOG" id="COG0457">
    <property type="taxonomic scope" value="Bacteria"/>
</dbReference>
<evidence type="ECO:0000313" key="5">
    <source>
        <dbReference type="Proteomes" id="UP000001661"/>
    </source>
</evidence>